<evidence type="ECO:0000313" key="4">
    <source>
        <dbReference type="RefSeq" id="XP_022323202.1"/>
    </source>
</evidence>
<dbReference type="AlphaFoldDB" id="A0A8B8D8J8"/>
<name>A0A8B8D8J8_CRAVI</name>
<evidence type="ECO:0000256" key="1">
    <source>
        <dbReference type="SAM" id="MobiDB-lite"/>
    </source>
</evidence>
<proteinExistence type="predicted"/>
<accession>A0A8B8D8J8</accession>
<feature type="compositionally biased region" description="Basic and acidic residues" evidence="1">
    <location>
        <begin position="155"/>
        <end position="167"/>
    </location>
</feature>
<dbReference type="RefSeq" id="XP_022323202.1">
    <property type="nucleotide sequence ID" value="XM_022467494.1"/>
</dbReference>
<dbReference type="InterPro" id="IPR027932">
    <property type="entry name" value="DUF4606"/>
</dbReference>
<dbReference type="Pfam" id="PF15379">
    <property type="entry name" value="DUF4606"/>
    <property type="match status" value="1"/>
</dbReference>
<feature type="compositionally biased region" description="Polar residues" evidence="1">
    <location>
        <begin position="184"/>
        <end position="196"/>
    </location>
</feature>
<organism evidence="2 3">
    <name type="scientific">Crassostrea virginica</name>
    <name type="common">Eastern oyster</name>
    <dbReference type="NCBI Taxonomy" id="6565"/>
    <lineage>
        <taxon>Eukaryota</taxon>
        <taxon>Metazoa</taxon>
        <taxon>Spiralia</taxon>
        <taxon>Lophotrochozoa</taxon>
        <taxon>Mollusca</taxon>
        <taxon>Bivalvia</taxon>
        <taxon>Autobranchia</taxon>
        <taxon>Pteriomorphia</taxon>
        <taxon>Ostreida</taxon>
        <taxon>Ostreoidea</taxon>
        <taxon>Ostreidae</taxon>
        <taxon>Crassostrea</taxon>
    </lineage>
</organism>
<protein>
    <submittedName>
        <fullName evidence="3 4">Uncharacterized protein LOC111124551</fullName>
    </submittedName>
</protein>
<feature type="compositionally biased region" description="Polar residues" evidence="1">
    <location>
        <begin position="214"/>
        <end position="231"/>
    </location>
</feature>
<feature type="region of interest" description="Disordered" evidence="1">
    <location>
        <begin position="90"/>
        <end position="111"/>
    </location>
</feature>
<dbReference type="PANTHER" id="PTHR35256:SF1">
    <property type="entry name" value="EXPRESSED SEQUENCE AI429214"/>
    <property type="match status" value="1"/>
</dbReference>
<feature type="region of interest" description="Disordered" evidence="1">
    <location>
        <begin position="135"/>
        <end position="270"/>
    </location>
</feature>
<feature type="compositionally biased region" description="Polar residues" evidence="1">
    <location>
        <begin position="26"/>
        <end position="37"/>
    </location>
</feature>
<dbReference type="RefSeq" id="XP_022323201.1">
    <property type="nucleotide sequence ID" value="XM_022467493.1"/>
</dbReference>
<evidence type="ECO:0000313" key="2">
    <source>
        <dbReference type="Proteomes" id="UP000694844"/>
    </source>
</evidence>
<reference evidence="3 4" key="1">
    <citation type="submission" date="2025-04" db="UniProtKB">
        <authorList>
            <consortium name="RefSeq"/>
        </authorList>
    </citation>
    <scope>IDENTIFICATION</scope>
    <source>
        <tissue evidence="3 4">Whole sample</tissue>
    </source>
</reference>
<feature type="region of interest" description="Disordered" evidence="1">
    <location>
        <begin position="1"/>
        <end position="49"/>
    </location>
</feature>
<feature type="compositionally biased region" description="Polar residues" evidence="1">
    <location>
        <begin position="142"/>
        <end position="153"/>
    </location>
</feature>
<feature type="compositionally biased region" description="Basic and acidic residues" evidence="1">
    <location>
        <begin position="197"/>
        <end position="213"/>
    </location>
</feature>
<dbReference type="OrthoDB" id="6132401at2759"/>
<keyword evidence="2" id="KW-1185">Reference proteome</keyword>
<dbReference type="GeneID" id="111124551"/>
<dbReference type="PANTHER" id="PTHR35256">
    <property type="entry name" value="CHROMOSOME 8 OPEN READING FRAME 48"/>
    <property type="match status" value="1"/>
</dbReference>
<dbReference type="Proteomes" id="UP000694844">
    <property type="component" value="Chromosome 3"/>
</dbReference>
<evidence type="ECO:0000313" key="3">
    <source>
        <dbReference type="RefSeq" id="XP_022323201.1"/>
    </source>
</evidence>
<feature type="compositionally biased region" description="Polar residues" evidence="1">
    <location>
        <begin position="238"/>
        <end position="252"/>
    </location>
</feature>
<sequence length="508" mass="58599">MYLSQPKMPTKPTKSAQPVFGKITRSPRTPASSSLYTESDESRSQEVQYSDTFISESVVQAGDYKKKKSPRKSHISFKENDVTETIDTEIPFTGRSLSEEPYTGRNGKSHTEKILTEIETCISENDSEKFVTVTEKLPSMSEIKSSQSLYSDTFESDRTDVDDDKSQIRTSVSDQGPTGYDYSDTFNSTENSNGLSSERDSSRSLHRETDRSENSYSTFVEESLTESSQFRSLEESVASASPTPESYTITFDSETEPEREYSEDFEESSTLKTDYTDTFLPTDSFEDSEKIRKAEELRIVSQQAEENFVSAMISHVKQRPMRDTDISVLIDKELEDTEYEELDKHCRRYINKKMRLLKKKLYTKQDQSPREERNQWESKKSHYISDYGVHPQILNKLRLHNFIHDMEKAAKTEVHDPRKCRECRTHQSSLDAAAAERNFIRLKTREVRQREMEDAYHKHLVKMDSINLIADIARSLPRPTEDPETIEDKLFRGLNLSKAICNNRLSAT</sequence>
<gene>
    <name evidence="3 4" type="primary">LOC111124551</name>
</gene>
<dbReference type="KEGG" id="cvn:111124551"/>